<dbReference type="Proteomes" id="UP000555836">
    <property type="component" value="Unassembled WGS sequence"/>
</dbReference>
<comment type="caution">
    <text evidence="2">The sequence shown here is derived from an EMBL/GenBank/DDBJ whole genome shotgun (WGS) entry which is preliminary data.</text>
</comment>
<dbReference type="PANTHER" id="PTHR33678">
    <property type="entry name" value="BLL1576 PROTEIN"/>
    <property type="match status" value="1"/>
</dbReference>
<dbReference type="EMBL" id="JABCLD010000069">
    <property type="protein sequence ID" value="NMU24057.1"/>
    <property type="molecule type" value="Genomic_DNA"/>
</dbReference>
<evidence type="ECO:0000313" key="3">
    <source>
        <dbReference type="Proteomes" id="UP000555836"/>
    </source>
</evidence>
<reference evidence="2 3" key="1">
    <citation type="submission" date="2020-04" db="EMBL/GenBank/DDBJ databases">
        <title>Whole-genome sequencing of Vibrio spp. from China reveals different genetic environments of blaCTX-M-14 among diverse lineages.</title>
        <authorList>
            <person name="Zheng Z."/>
            <person name="Ye L."/>
            <person name="Chen S."/>
        </authorList>
    </citation>
    <scope>NUCLEOTIDE SEQUENCE [LARGE SCALE GENOMIC DNA]</scope>
    <source>
        <strain evidence="2 3">Vb0574</strain>
    </source>
</reference>
<sequence length="91" mass="10988">KLGSYQCSKRYRGRCRNLIADDAMVWRFMDDSECPLTNNAAERVLRNYILMRKCCYVTRSYRGDQFRERMFSLIETAKLQQVSAYKWLREI</sequence>
<protein>
    <submittedName>
        <fullName evidence="2">Transposase</fullName>
    </submittedName>
</protein>
<dbReference type="InterPro" id="IPR052344">
    <property type="entry name" value="Transposase-related"/>
</dbReference>
<dbReference type="Pfam" id="PF03050">
    <property type="entry name" value="DDE_Tnp_IS66"/>
    <property type="match status" value="1"/>
</dbReference>
<evidence type="ECO:0000259" key="1">
    <source>
        <dbReference type="Pfam" id="PF03050"/>
    </source>
</evidence>
<accession>A0A7Y0S0L3</accession>
<organism evidence="2 3">
    <name type="scientific">Vibrio parahaemolyticus</name>
    <dbReference type="NCBI Taxonomy" id="670"/>
    <lineage>
        <taxon>Bacteria</taxon>
        <taxon>Pseudomonadati</taxon>
        <taxon>Pseudomonadota</taxon>
        <taxon>Gammaproteobacteria</taxon>
        <taxon>Vibrionales</taxon>
        <taxon>Vibrionaceae</taxon>
        <taxon>Vibrio</taxon>
    </lineage>
</organism>
<evidence type="ECO:0000313" key="2">
    <source>
        <dbReference type="EMBL" id="NMU24057.1"/>
    </source>
</evidence>
<dbReference type="AlphaFoldDB" id="A0A7Y0S0L3"/>
<feature type="non-terminal residue" evidence="2">
    <location>
        <position position="1"/>
    </location>
</feature>
<dbReference type="InterPro" id="IPR004291">
    <property type="entry name" value="Transposase_IS66_central"/>
</dbReference>
<proteinExistence type="predicted"/>
<feature type="domain" description="Transposase IS66 central" evidence="1">
    <location>
        <begin position="16"/>
        <end position="63"/>
    </location>
</feature>
<gene>
    <name evidence="2" type="ORF">HKB21_00285</name>
</gene>
<feature type="non-terminal residue" evidence="2">
    <location>
        <position position="91"/>
    </location>
</feature>
<name>A0A7Y0S0L3_VIBPH</name>